<evidence type="ECO:0000259" key="2">
    <source>
        <dbReference type="Pfam" id="PF06580"/>
    </source>
</evidence>
<keyword evidence="4" id="KW-1185">Reference proteome</keyword>
<feature type="transmembrane region" description="Helical" evidence="1">
    <location>
        <begin position="76"/>
        <end position="100"/>
    </location>
</feature>
<organism evidence="3 4">
    <name type="scientific">Sphingobacterium olei</name>
    <dbReference type="NCBI Taxonomy" id="2571155"/>
    <lineage>
        <taxon>Bacteria</taxon>
        <taxon>Pseudomonadati</taxon>
        <taxon>Bacteroidota</taxon>
        <taxon>Sphingobacteriia</taxon>
        <taxon>Sphingobacteriales</taxon>
        <taxon>Sphingobacteriaceae</taxon>
        <taxon>Sphingobacterium</taxon>
    </lineage>
</organism>
<proteinExistence type="predicted"/>
<evidence type="ECO:0000256" key="1">
    <source>
        <dbReference type="SAM" id="Phobius"/>
    </source>
</evidence>
<gene>
    <name evidence="3" type="ORF">FAZ15_18335</name>
</gene>
<comment type="caution">
    <text evidence="3">The sequence shown here is derived from an EMBL/GenBank/DDBJ whole genome shotgun (WGS) entry which is preliminary data.</text>
</comment>
<dbReference type="Pfam" id="PF06580">
    <property type="entry name" value="His_kinase"/>
    <property type="match status" value="1"/>
</dbReference>
<feature type="domain" description="Signal transduction histidine kinase internal region" evidence="2">
    <location>
        <begin position="166"/>
        <end position="238"/>
    </location>
</feature>
<dbReference type="AlphaFoldDB" id="A0A4U0NGN8"/>
<dbReference type="PANTHER" id="PTHR34220">
    <property type="entry name" value="SENSOR HISTIDINE KINASE YPDA"/>
    <property type="match status" value="1"/>
</dbReference>
<dbReference type="OrthoDB" id="697329at2"/>
<evidence type="ECO:0000313" key="3">
    <source>
        <dbReference type="EMBL" id="TJZ53309.1"/>
    </source>
</evidence>
<dbReference type="RefSeq" id="WP_136902765.1">
    <property type="nucleotide sequence ID" value="NZ_SUME01000008.1"/>
</dbReference>
<keyword evidence="1" id="KW-0812">Transmembrane</keyword>
<sequence length="351" mass="40462">MIEPTMRNLWKRKVVSLLLYLVALGIHVFNVIPFMVRGWKEFLTLLGFHIGTYLVTRYGVCPFIDRKTKRKLEWGLLLYLLVFVGDVLLMALLSLASGAMEFDGWNTLHVENFWAVVLTLIGPILLGGLFFANRRHVILKLERDREKREFDKLTAEVNLLLHKLGQYRLPTHTLFATLTIIMYLSRKDPAIARSAILLLGEITRFYLIYNEETYISLAQEREPLDKLLKIYKLRFGEEAELLIKIDERVPATTKIPPGLLVNLAEGISKHGLLTDPSCPAELWIERLSSGALRIKSKNAIADPDASEDNPKRGQLTRLGETIHFLHPENRIHVWTEGHVFYVEIWLYEVFC</sequence>
<keyword evidence="1" id="KW-0472">Membrane</keyword>
<dbReference type="GO" id="GO:0000155">
    <property type="term" value="F:phosphorelay sensor kinase activity"/>
    <property type="evidence" value="ECO:0007669"/>
    <property type="project" value="InterPro"/>
</dbReference>
<feature type="transmembrane region" description="Helical" evidence="1">
    <location>
        <begin position="42"/>
        <end position="64"/>
    </location>
</feature>
<dbReference type="EMBL" id="SUME01000008">
    <property type="protein sequence ID" value="TJZ53309.1"/>
    <property type="molecule type" value="Genomic_DNA"/>
</dbReference>
<feature type="transmembrane region" description="Helical" evidence="1">
    <location>
        <begin position="14"/>
        <end position="36"/>
    </location>
</feature>
<name>A0A4U0NGN8_9SPHI</name>
<protein>
    <recommendedName>
        <fullName evidence="2">Signal transduction histidine kinase internal region domain-containing protein</fullName>
    </recommendedName>
</protein>
<reference evidence="3 4" key="1">
    <citation type="submission" date="2019-04" db="EMBL/GenBank/DDBJ databases">
        <title>Sphingobacterium olei sp. nov., isolated from oil-contaminated soil.</title>
        <authorList>
            <person name="Liu B."/>
        </authorList>
    </citation>
    <scope>NUCLEOTIDE SEQUENCE [LARGE SCALE GENOMIC DNA]</scope>
    <source>
        <strain evidence="3 4">HAL-9</strain>
    </source>
</reference>
<evidence type="ECO:0000313" key="4">
    <source>
        <dbReference type="Proteomes" id="UP000306808"/>
    </source>
</evidence>
<dbReference type="PANTHER" id="PTHR34220:SF7">
    <property type="entry name" value="SENSOR HISTIDINE KINASE YPDA"/>
    <property type="match status" value="1"/>
</dbReference>
<dbReference type="Proteomes" id="UP000306808">
    <property type="component" value="Unassembled WGS sequence"/>
</dbReference>
<dbReference type="InterPro" id="IPR050640">
    <property type="entry name" value="Bact_2-comp_sensor_kinase"/>
</dbReference>
<keyword evidence="1" id="KW-1133">Transmembrane helix</keyword>
<accession>A0A4U0NGN8</accession>
<dbReference type="InterPro" id="IPR010559">
    <property type="entry name" value="Sig_transdc_His_kin_internal"/>
</dbReference>
<dbReference type="GO" id="GO:0016020">
    <property type="term" value="C:membrane"/>
    <property type="evidence" value="ECO:0007669"/>
    <property type="project" value="InterPro"/>
</dbReference>
<feature type="transmembrane region" description="Helical" evidence="1">
    <location>
        <begin position="112"/>
        <end position="132"/>
    </location>
</feature>